<feature type="binding site" evidence="4">
    <location>
        <position position="307"/>
    </location>
    <ligand>
        <name>S-adenosyl-L-methionine</name>
        <dbReference type="ChEBI" id="CHEBI:59789"/>
    </ligand>
</feature>
<dbReference type="InterPro" id="IPR030391">
    <property type="entry name" value="MeTrfase_TrmA_CS"/>
</dbReference>
<dbReference type="InterPro" id="IPR012340">
    <property type="entry name" value="NA-bd_OB-fold"/>
</dbReference>
<dbReference type="Pfam" id="PF01135">
    <property type="entry name" value="PCMT"/>
    <property type="match status" value="1"/>
</dbReference>
<dbReference type="InterPro" id="IPR002792">
    <property type="entry name" value="TRAM_dom"/>
</dbReference>
<dbReference type="Gene3D" id="3.40.50.150">
    <property type="entry name" value="Vaccinia Virus protein VP39"/>
    <property type="match status" value="1"/>
</dbReference>
<evidence type="ECO:0000256" key="1">
    <source>
        <dbReference type="ARBA" id="ARBA00022603"/>
    </source>
</evidence>
<feature type="binding site" evidence="4">
    <location>
        <position position="254"/>
    </location>
    <ligand>
        <name>S-adenosyl-L-methionine</name>
        <dbReference type="ChEBI" id="CHEBI:59789"/>
    </ligand>
</feature>
<evidence type="ECO:0000313" key="6">
    <source>
        <dbReference type="EMBL" id="RAW10816.1"/>
    </source>
</evidence>
<dbReference type="SUPFAM" id="SSF50249">
    <property type="entry name" value="Nucleic acid-binding proteins"/>
    <property type="match status" value="1"/>
</dbReference>
<dbReference type="Proteomes" id="UP000250462">
    <property type="component" value="Unassembled WGS sequence"/>
</dbReference>
<feature type="domain" description="TRAM" evidence="5">
    <location>
        <begin position="2"/>
        <end position="63"/>
    </location>
</feature>
<dbReference type="PROSITE" id="PS50926">
    <property type="entry name" value="TRAM"/>
    <property type="match status" value="1"/>
</dbReference>
<organism evidence="6 7">
    <name type="scientific">Phytoactinopolyspora halophila</name>
    <dbReference type="NCBI Taxonomy" id="1981511"/>
    <lineage>
        <taxon>Bacteria</taxon>
        <taxon>Bacillati</taxon>
        <taxon>Actinomycetota</taxon>
        <taxon>Actinomycetes</taxon>
        <taxon>Jiangellales</taxon>
        <taxon>Jiangellaceae</taxon>
        <taxon>Phytoactinopolyspora</taxon>
    </lineage>
</organism>
<dbReference type="PROSITE" id="PS01231">
    <property type="entry name" value="TRMA_2"/>
    <property type="match status" value="1"/>
</dbReference>
<dbReference type="Pfam" id="PF01938">
    <property type="entry name" value="TRAM"/>
    <property type="match status" value="1"/>
</dbReference>
<proteinExistence type="inferred from homology"/>
<feature type="active site" description="Nucleophile" evidence="4">
    <location>
        <position position="378"/>
    </location>
</feature>
<sequence>MAVVPAAVEIIVDVTGVGHGGFGIARHDGRVVFVRHALPGERVRAHVTEGTEDSRYWRADAVEILTPSADRVEPPCPYAGPGKCGGCDWQHASLPAQRRLKADVIAEQLWRLAGIEWDVEVEPVPDEHDGLGWRTRMTYAVDEEDRAGLRRHRSHDVVPIDECAIAHPGIRSLQIEQRPWPGMESVQAAVSGTGERLVIAEPGQRDVDVPELPADVSVAMTDEHGKIRTVEGHAELTETAWGRTWQVSAGGFWQVHPGAADLLGEAVAQAVRPRPGERALDLYSGAGLFAAVLADGVGHDGSVVAIEGDRRAAADARNNLADLEQVTFRTGPVDRVLGKEDELGADVVVLDPPRAGAKLNVVHEIARRHPRAIAYVACDPAALGRDLATFATAGYRLSGLRAFDLFPMTHHVECVATIVPADEPAT</sequence>
<dbReference type="InterPro" id="IPR010280">
    <property type="entry name" value="U5_MeTrfase_fam"/>
</dbReference>
<dbReference type="Gene3D" id="2.40.50.1070">
    <property type="match status" value="1"/>
</dbReference>
<dbReference type="OrthoDB" id="9804590at2"/>
<feature type="binding site" evidence="4">
    <location>
        <position position="283"/>
    </location>
    <ligand>
        <name>S-adenosyl-L-methionine</name>
        <dbReference type="ChEBI" id="CHEBI:59789"/>
    </ligand>
</feature>
<keyword evidence="3 4" id="KW-0949">S-adenosyl-L-methionine</keyword>
<dbReference type="PANTHER" id="PTHR11061">
    <property type="entry name" value="RNA M5U METHYLTRANSFERASE"/>
    <property type="match status" value="1"/>
</dbReference>
<evidence type="ECO:0000313" key="7">
    <source>
        <dbReference type="Proteomes" id="UP000250462"/>
    </source>
</evidence>
<protein>
    <submittedName>
        <fullName evidence="6">Class I SAM-dependent RNA methyltransferase</fullName>
    </submittedName>
</protein>
<dbReference type="GO" id="GO:0070475">
    <property type="term" value="P:rRNA base methylation"/>
    <property type="evidence" value="ECO:0007669"/>
    <property type="project" value="TreeGrafter"/>
</dbReference>
<dbReference type="PANTHER" id="PTHR11061:SF30">
    <property type="entry name" value="TRNA (URACIL(54)-C(5))-METHYLTRANSFERASE"/>
    <property type="match status" value="1"/>
</dbReference>
<accession>A0A329QER8</accession>
<comment type="caution">
    <text evidence="6">The sequence shown here is derived from an EMBL/GenBank/DDBJ whole genome shotgun (WGS) entry which is preliminary data.</text>
</comment>
<keyword evidence="1 4" id="KW-0489">Methyltransferase</keyword>
<evidence type="ECO:0000256" key="4">
    <source>
        <dbReference type="PROSITE-ProRule" id="PRU01024"/>
    </source>
</evidence>
<dbReference type="EMBL" id="QMIG01000024">
    <property type="protein sequence ID" value="RAW10816.1"/>
    <property type="molecule type" value="Genomic_DNA"/>
</dbReference>
<dbReference type="Gene3D" id="2.40.50.140">
    <property type="entry name" value="Nucleic acid-binding proteins"/>
    <property type="match status" value="1"/>
</dbReference>
<evidence type="ECO:0000259" key="5">
    <source>
        <dbReference type="PROSITE" id="PS50926"/>
    </source>
</evidence>
<evidence type="ECO:0000256" key="3">
    <source>
        <dbReference type="ARBA" id="ARBA00022691"/>
    </source>
</evidence>
<gene>
    <name evidence="6" type="ORF">DPM12_18085</name>
</gene>
<name>A0A329QER8_9ACTN</name>
<dbReference type="Pfam" id="PF05958">
    <property type="entry name" value="tRNA_U5-meth_tr"/>
    <property type="match status" value="1"/>
</dbReference>
<evidence type="ECO:0000256" key="2">
    <source>
        <dbReference type="ARBA" id="ARBA00022679"/>
    </source>
</evidence>
<reference evidence="6 7" key="1">
    <citation type="submission" date="2018-06" db="EMBL/GenBank/DDBJ databases">
        <title>Phytoactinopolyspora halophila sp. nov., a novel halophilic actinomycete isolated from a saline soil in China.</title>
        <authorList>
            <person name="Tang S.-K."/>
        </authorList>
    </citation>
    <scope>NUCLEOTIDE SEQUENCE [LARGE SCALE GENOMIC DNA]</scope>
    <source>
        <strain evidence="6 7">YIM 96934</strain>
    </source>
</reference>
<comment type="similarity">
    <text evidence="4">Belongs to the class I-like SAM-binding methyltransferase superfamily. RNA M5U methyltransferase family.</text>
</comment>
<keyword evidence="2 4" id="KW-0808">Transferase</keyword>
<dbReference type="PROSITE" id="PS51687">
    <property type="entry name" value="SAM_MT_RNA_M5U"/>
    <property type="match status" value="1"/>
</dbReference>
<dbReference type="CDD" id="cd02440">
    <property type="entry name" value="AdoMet_MTases"/>
    <property type="match status" value="1"/>
</dbReference>
<dbReference type="InterPro" id="IPR029063">
    <property type="entry name" value="SAM-dependent_MTases_sf"/>
</dbReference>
<dbReference type="SUPFAM" id="SSF53335">
    <property type="entry name" value="S-adenosyl-L-methionine-dependent methyltransferases"/>
    <property type="match status" value="1"/>
</dbReference>
<feature type="binding site" evidence="4">
    <location>
        <position position="351"/>
    </location>
    <ligand>
        <name>S-adenosyl-L-methionine</name>
        <dbReference type="ChEBI" id="CHEBI:59789"/>
    </ligand>
</feature>
<dbReference type="GO" id="GO:0070041">
    <property type="term" value="F:rRNA (uridine-C5-)-methyltransferase activity"/>
    <property type="evidence" value="ECO:0007669"/>
    <property type="project" value="TreeGrafter"/>
</dbReference>
<keyword evidence="7" id="KW-1185">Reference proteome</keyword>
<dbReference type="AlphaFoldDB" id="A0A329QER8"/>